<accession>A0A4Q0Z9P8</accession>
<feature type="non-terminal residue" evidence="1">
    <location>
        <position position="1"/>
    </location>
</feature>
<proteinExistence type="predicted"/>
<evidence type="ECO:0000313" key="1">
    <source>
        <dbReference type="EMBL" id="RXJ82829.1"/>
    </source>
</evidence>
<comment type="caution">
    <text evidence="1">The sequence shown here is derived from an EMBL/GenBank/DDBJ whole genome shotgun (WGS) entry which is preliminary data.</text>
</comment>
<gene>
    <name evidence="1" type="ORF">CRU90_12555</name>
</gene>
<organism evidence="1 2">
    <name type="scientific">Arcobacter cloacae</name>
    <dbReference type="NCBI Taxonomy" id="1054034"/>
    <lineage>
        <taxon>Bacteria</taxon>
        <taxon>Pseudomonadati</taxon>
        <taxon>Campylobacterota</taxon>
        <taxon>Epsilonproteobacteria</taxon>
        <taxon>Campylobacterales</taxon>
        <taxon>Arcobacteraceae</taxon>
        <taxon>Arcobacter</taxon>
    </lineage>
</organism>
<name>A0A4Q0Z9P8_9BACT</name>
<protein>
    <submittedName>
        <fullName evidence="1">Uncharacterized protein</fullName>
    </submittedName>
</protein>
<dbReference type="Proteomes" id="UP000290870">
    <property type="component" value="Unassembled WGS sequence"/>
</dbReference>
<sequence>AVTETSHVNESNSEVAGLSDGGYVVVWQGVDSNGSGIYSQKFDANGNKVEDAFLINTVQTGHQTEPQVTDLGNGKYLVTWSDFSTVPSSLKGQIMDGNNLMKIGEEITIADKQGIYWDPITGLEDGGFIITWSSNVAGQEDNNGFGVYGQRYDANGNVVDSKFLINQTTNGNQQDSDVTYKDGKLIVTWTGNDTNGTGVYSREFELVEQKVLSIEDFENGASGWSKAQTMDGGADTSTFLGRFGGSSGKEDVSKTYDFGVENAGKRVTIKFDFYEIDSWDGEALKVFANGLVVSTNYFYDSYYGNKDGGTEIKVDGAANTWHSEKHTIEVTAVLDENGKLKLGFGSTLNQAITDESYGIDNIVITTNTVQPTTDERVINLTQNSNQDESSITHLEDGGYVVSWTSLNQDGSCDGVYLQRYDSNGNKVGSEQVVNTYYASNQNDSVITGLNNGGYVVVWTSYGQDGSYDGVYMQRFGANGEKLGAEEQVAESTLNHQNQPSVDALEEGGFVVSWTGYNAESKTYDIFTQRY</sequence>
<evidence type="ECO:0000313" key="2">
    <source>
        <dbReference type="Proteomes" id="UP000290870"/>
    </source>
</evidence>
<dbReference type="RefSeq" id="WP_164967408.1">
    <property type="nucleotide sequence ID" value="NZ_PDJZ01000030.1"/>
</dbReference>
<reference evidence="1 2" key="1">
    <citation type="submission" date="2017-10" db="EMBL/GenBank/DDBJ databases">
        <title>Genomics of the genus Arcobacter.</title>
        <authorList>
            <person name="Perez-Cataluna A."/>
            <person name="Figueras M.J."/>
        </authorList>
    </citation>
    <scope>NUCLEOTIDE SEQUENCE [LARGE SCALE GENOMIC DNA]</scope>
    <source>
        <strain evidence="1 2">F26</strain>
    </source>
</reference>
<feature type="non-terminal residue" evidence="1">
    <location>
        <position position="530"/>
    </location>
</feature>
<dbReference type="AlphaFoldDB" id="A0A4Q0Z9P8"/>
<dbReference type="EMBL" id="PDJZ01000030">
    <property type="protein sequence ID" value="RXJ82829.1"/>
    <property type="molecule type" value="Genomic_DNA"/>
</dbReference>